<sequence length="192" mass="21575">MAGMLPGVESARRRRFSGWSDPSSVMNSGFGSARTTRHSNDAYVKPTSFLQRSMVNQDNDDKLGGVAREAKERLDGRLRGHLKKEITRQSSQERLTGVGRRSTASSVMIENLQMEVYGLKKNGLKRLSWGRMGLSWKSSKQDECAICLDHYKAREKITVLPCAHRFHSDCLLPWLESNAHCPCCRAIVFGSN</sequence>
<feature type="domain" description="RING-type" evidence="6">
    <location>
        <begin position="144"/>
        <end position="185"/>
    </location>
</feature>
<evidence type="ECO:0000259" key="6">
    <source>
        <dbReference type="PROSITE" id="PS50089"/>
    </source>
</evidence>
<evidence type="ECO:0000256" key="5">
    <source>
        <dbReference type="SAM" id="MobiDB-lite"/>
    </source>
</evidence>
<gene>
    <name evidence="7" type="ORF">CTI12_AA091170</name>
</gene>
<dbReference type="STRING" id="35608.A0A2U1PZZ9"/>
<dbReference type="PANTHER" id="PTHR45931">
    <property type="entry name" value="SI:CH211-59O9.10"/>
    <property type="match status" value="1"/>
</dbReference>
<feature type="region of interest" description="Disordered" evidence="5">
    <location>
        <begin position="1"/>
        <end position="37"/>
    </location>
</feature>
<keyword evidence="2 4" id="KW-0863">Zinc-finger</keyword>
<evidence type="ECO:0000313" key="7">
    <source>
        <dbReference type="EMBL" id="PWA91326.1"/>
    </source>
</evidence>
<evidence type="ECO:0000313" key="8">
    <source>
        <dbReference type="Proteomes" id="UP000245207"/>
    </source>
</evidence>
<evidence type="ECO:0000256" key="1">
    <source>
        <dbReference type="ARBA" id="ARBA00022723"/>
    </source>
</evidence>
<dbReference type="SMART" id="SM00184">
    <property type="entry name" value="RING"/>
    <property type="match status" value="1"/>
</dbReference>
<accession>A0A2U1PZZ9</accession>
<dbReference type="PROSITE" id="PS50089">
    <property type="entry name" value="ZF_RING_2"/>
    <property type="match status" value="1"/>
</dbReference>
<keyword evidence="8" id="KW-1185">Reference proteome</keyword>
<organism evidence="7 8">
    <name type="scientific">Artemisia annua</name>
    <name type="common">Sweet wormwood</name>
    <dbReference type="NCBI Taxonomy" id="35608"/>
    <lineage>
        <taxon>Eukaryota</taxon>
        <taxon>Viridiplantae</taxon>
        <taxon>Streptophyta</taxon>
        <taxon>Embryophyta</taxon>
        <taxon>Tracheophyta</taxon>
        <taxon>Spermatophyta</taxon>
        <taxon>Magnoliopsida</taxon>
        <taxon>eudicotyledons</taxon>
        <taxon>Gunneridae</taxon>
        <taxon>Pentapetalae</taxon>
        <taxon>asterids</taxon>
        <taxon>campanulids</taxon>
        <taxon>Asterales</taxon>
        <taxon>Asteraceae</taxon>
        <taxon>Asteroideae</taxon>
        <taxon>Anthemideae</taxon>
        <taxon>Artemisiinae</taxon>
        <taxon>Artemisia</taxon>
    </lineage>
</organism>
<name>A0A2U1PZZ9_ARTAN</name>
<dbReference type="GO" id="GO:0061630">
    <property type="term" value="F:ubiquitin protein ligase activity"/>
    <property type="evidence" value="ECO:0007669"/>
    <property type="project" value="TreeGrafter"/>
</dbReference>
<evidence type="ECO:0000256" key="4">
    <source>
        <dbReference type="PROSITE-ProRule" id="PRU00175"/>
    </source>
</evidence>
<dbReference type="InterPro" id="IPR013083">
    <property type="entry name" value="Znf_RING/FYVE/PHD"/>
</dbReference>
<evidence type="ECO:0000256" key="2">
    <source>
        <dbReference type="ARBA" id="ARBA00022771"/>
    </source>
</evidence>
<dbReference type="AlphaFoldDB" id="A0A2U1PZZ9"/>
<proteinExistence type="predicted"/>
<keyword evidence="1" id="KW-0479">Metal-binding</keyword>
<dbReference type="GO" id="GO:0008270">
    <property type="term" value="F:zinc ion binding"/>
    <property type="evidence" value="ECO:0007669"/>
    <property type="project" value="UniProtKB-KW"/>
</dbReference>
<comment type="caution">
    <text evidence="7">The sequence shown here is derived from an EMBL/GenBank/DDBJ whole genome shotgun (WGS) entry which is preliminary data.</text>
</comment>
<feature type="compositionally biased region" description="Polar residues" evidence="5">
    <location>
        <begin position="20"/>
        <end position="34"/>
    </location>
</feature>
<dbReference type="Proteomes" id="UP000245207">
    <property type="component" value="Unassembled WGS sequence"/>
</dbReference>
<dbReference type="GO" id="GO:0005634">
    <property type="term" value="C:nucleus"/>
    <property type="evidence" value="ECO:0007669"/>
    <property type="project" value="TreeGrafter"/>
</dbReference>
<dbReference type="InterPro" id="IPR001841">
    <property type="entry name" value="Znf_RING"/>
</dbReference>
<dbReference type="OrthoDB" id="8062037at2759"/>
<dbReference type="PANTHER" id="PTHR45931:SF3">
    <property type="entry name" value="RING ZINC FINGER-CONTAINING PROTEIN"/>
    <property type="match status" value="1"/>
</dbReference>
<keyword evidence="3" id="KW-0862">Zinc</keyword>
<dbReference type="GO" id="GO:0006511">
    <property type="term" value="P:ubiquitin-dependent protein catabolic process"/>
    <property type="evidence" value="ECO:0007669"/>
    <property type="project" value="TreeGrafter"/>
</dbReference>
<reference evidence="7 8" key="1">
    <citation type="journal article" date="2018" name="Mol. Plant">
        <title>The genome of Artemisia annua provides insight into the evolution of Asteraceae family and artemisinin biosynthesis.</title>
        <authorList>
            <person name="Shen Q."/>
            <person name="Zhang L."/>
            <person name="Liao Z."/>
            <person name="Wang S."/>
            <person name="Yan T."/>
            <person name="Shi P."/>
            <person name="Liu M."/>
            <person name="Fu X."/>
            <person name="Pan Q."/>
            <person name="Wang Y."/>
            <person name="Lv Z."/>
            <person name="Lu X."/>
            <person name="Zhang F."/>
            <person name="Jiang W."/>
            <person name="Ma Y."/>
            <person name="Chen M."/>
            <person name="Hao X."/>
            <person name="Li L."/>
            <person name="Tang Y."/>
            <person name="Lv G."/>
            <person name="Zhou Y."/>
            <person name="Sun X."/>
            <person name="Brodelius P.E."/>
            <person name="Rose J.K.C."/>
            <person name="Tang K."/>
        </authorList>
    </citation>
    <scope>NUCLEOTIDE SEQUENCE [LARGE SCALE GENOMIC DNA]</scope>
    <source>
        <strain evidence="8">cv. Huhao1</strain>
        <tissue evidence="7">Leaf</tissue>
    </source>
</reference>
<dbReference type="InterPro" id="IPR051834">
    <property type="entry name" value="RING_finger_E3_ligase"/>
</dbReference>
<dbReference type="Pfam" id="PF13639">
    <property type="entry name" value="zf-RING_2"/>
    <property type="match status" value="1"/>
</dbReference>
<evidence type="ECO:0000256" key="3">
    <source>
        <dbReference type="ARBA" id="ARBA00022833"/>
    </source>
</evidence>
<dbReference type="FunFam" id="3.30.40.10:FF:000611">
    <property type="entry name" value="Zinc finger family protein"/>
    <property type="match status" value="1"/>
</dbReference>
<dbReference type="SUPFAM" id="SSF57850">
    <property type="entry name" value="RING/U-box"/>
    <property type="match status" value="1"/>
</dbReference>
<protein>
    <submittedName>
        <fullName evidence="7">Zinc finger, RING/FYVE/PHD-type</fullName>
    </submittedName>
</protein>
<dbReference type="CDD" id="cd16454">
    <property type="entry name" value="RING-H2_PA-TM-RING"/>
    <property type="match status" value="1"/>
</dbReference>
<dbReference type="Gene3D" id="3.30.40.10">
    <property type="entry name" value="Zinc/RING finger domain, C3HC4 (zinc finger)"/>
    <property type="match status" value="1"/>
</dbReference>
<dbReference type="EMBL" id="PKPP01000554">
    <property type="protein sequence ID" value="PWA91326.1"/>
    <property type="molecule type" value="Genomic_DNA"/>
</dbReference>